<name>A0AC34QUR4_9BILA</name>
<reference evidence="2" key="1">
    <citation type="submission" date="2022-11" db="UniProtKB">
        <authorList>
            <consortium name="WormBaseParasite"/>
        </authorList>
    </citation>
    <scope>IDENTIFICATION</scope>
</reference>
<proteinExistence type="predicted"/>
<dbReference type="Proteomes" id="UP000887576">
    <property type="component" value="Unplaced"/>
</dbReference>
<evidence type="ECO:0000313" key="1">
    <source>
        <dbReference type="Proteomes" id="UP000887576"/>
    </source>
</evidence>
<sequence>MHTYNFFSSSFNINKPFPINSRGRKRIYTDEERRLRKNYSSKRSRERHTEKVMENKQYLDILREHHDKLLKEKEKLLQQIINHRKNLCGQCLNIVDTALERITNGEDLIVLKCVNWCCANKNRTINIQPKIIINTIEDETENHDEKMEIEKNELSSEIGENI</sequence>
<evidence type="ECO:0000313" key="2">
    <source>
        <dbReference type="WBParaSite" id="JU765_v2.g19598.t1"/>
    </source>
</evidence>
<accession>A0AC34QUR4</accession>
<organism evidence="1 2">
    <name type="scientific">Panagrolaimus sp. JU765</name>
    <dbReference type="NCBI Taxonomy" id="591449"/>
    <lineage>
        <taxon>Eukaryota</taxon>
        <taxon>Metazoa</taxon>
        <taxon>Ecdysozoa</taxon>
        <taxon>Nematoda</taxon>
        <taxon>Chromadorea</taxon>
        <taxon>Rhabditida</taxon>
        <taxon>Tylenchina</taxon>
        <taxon>Panagrolaimomorpha</taxon>
        <taxon>Panagrolaimoidea</taxon>
        <taxon>Panagrolaimidae</taxon>
        <taxon>Panagrolaimus</taxon>
    </lineage>
</organism>
<protein>
    <submittedName>
        <fullName evidence="2">BZIP domain-containing protein</fullName>
    </submittedName>
</protein>
<dbReference type="WBParaSite" id="JU765_v2.g19598.t1">
    <property type="protein sequence ID" value="JU765_v2.g19598.t1"/>
    <property type="gene ID" value="JU765_v2.g19598"/>
</dbReference>